<dbReference type="EMBL" id="CP014845">
    <property type="protein sequence ID" value="AMR81430.1"/>
    <property type="molecule type" value="Genomic_DNA"/>
</dbReference>
<sequence length="82" mass="8836">MSTLPLTLTDNHRTLVLHVLEDGAGQFTWRIVMEERCGAADEDCTVAAPDTYRSYAEAEAACWAAGNGILNGPRAAGELRIT</sequence>
<dbReference type="OrthoDB" id="8968967at2"/>
<keyword evidence="2" id="KW-1185">Reference proteome</keyword>
<evidence type="ECO:0000313" key="1">
    <source>
        <dbReference type="EMBL" id="AMR81430.1"/>
    </source>
</evidence>
<dbReference type="KEGG" id="cnan:A2G96_26915"/>
<gene>
    <name evidence="1" type="ORF">A2G96_26915</name>
</gene>
<evidence type="ECO:0000313" key="2">
    <source>
        <dbReference type="Proteomes" id="UP000075238"/>
    </source>
</evidence>
<reference evidence="1 2" key="1">
    <citation type="submission" date="2016-03" db="EMBL/GenBank/DDBJ databases">
        <title>Complete genome sequence of a novel chlorpyrifos degrading bacterium, Cupriavidus nantongensis sp. X1.</title>
        <authorList>
            <person name="Fang L."/>
        </authorList>
    </citation>
    <scope>NUCLEOTIDE SEQUENCE [LARGE SCALE GENOMIC DNA]</scope>
    <source>
        <strain evidence="1 2">X1</strain>
    </source>
</reference>
<proteinExistence type="predicted"/>
<name>A0A142JTL8_9BURK</name>
<dbReference type="Proteomes" id="UP000075238">
    <property type="component" value="Chromosome 2"/>
</dbReference>
<dbReference type="AlphaFoldDB" id="A0A142JTL8"/>
<accession>A0A142JTL8</accession>
<organism evidence="1 2">
    <name type="scientific">Cupriavidus nantongensis</name>
    <dbReference type="NCBI Taxonomy" id="1796606"/>
    <lineage>
        <taxon>Bacteria</taxon>
        <taxon>Pseudomonadati</taxon>
        <taxon>Pseudomonadota</taxon>
        <taxon>Betaproteobacteria</taxon>
        <taxon>Burkholderiales</taxon>
        <taxon>Burkholderiaceae</taxon>
        <taxon>Cupriavidus</taxon>
    </lineage>
</organism>
<dbReference type="STRING" id="1796606.A2G96_26915"/>
<dbReference type="RefSeq" id="WP_062803236.1">
    <property type="nucleotide sequence ID" value="NZ_CP014845.1"/>
</dbReference>
<protein>
    <submittedName>
        <fullName evidence="1">Uncharacterized protein</fullName>
    </submittedName>
</protein>